<evidence type="ECO:0000256" key="2">
    <source>
        <dbReference type="ARBA" id="ARBA00022737"/>
    </source>
</evidence>
<dbReference type="PANTHER" id="PTHR45632:SF30">
    <property type="entry name" value="BTB DOMAIN-CONTAINING PROTEIN"/>
    <property type="match status" value="1"/>
</dbReference>
<dbReference type="InterPro" id="IPR011705">
    <property type="entry name" value="BACK"/>
</dbReference>
<evidence type="ECO:0000256" key="3">
    <source>
        <dbReference type="SAM" id="MobiDB-lite"/>
    </source>
</evidence>
<dbReference type="Proteomes" id="UP000001554">
    <property type="component" value="Chromosome 6"/>
</dbReference>
<dbReference type="SUPFAM" id="SSF54695">
    <property type="entry name" value="POZ domain"/>
    <property type="match status" value="1"/>
</dbReference>
<dbReference type="KEGG" id="bfo:118417225"/>
<dbReference type="InterPro" id="IPR015915">
    <property type="entry name" value="Kelch-typ_b-propeller"/>
</dbReference>
<sequence>MGQANMDQPALGVMLYKAYPVSREDKMDPLIAEHSVAVLDKLRQHRQNGLFTDVTLTVGKTVFPAHRNVLSASCPYFEALFSSQMSESRSDNIPITFTSPQAMEAILDYLYIGRIEVAPDNVEEVLMAADQLLLTNLKNICSEFLQQNLTIKDCLYIKVLADLYGLEELFQRASKFIQDYFDAVICNDDMMLASFETILELISDDKARVLKEESVFETIVRWTEYDLTNRKEYFPKLMGQVRLVQLDEKYLLETVQNHPLVKDCKECKEYLYELMRSYVMSEIDPKTEMSGSVRLKPRQGRLTKVVLTVGGESAEGSMKTVNGFVIDENRWVALPDLPMPVFGHAIALLDGCAYVVGGTCARSVYKYDPLNNCWSSVAEMNIPRLLLSVAVCDRQLYAIGGCISSEMFLDSVEVYDPQEDDWQLIASMQTPRCLTQCVARDERHIYTVSGWRGGTNISNALERYDLRDDTWSLLPPYEEPFPIIPHIMLLGNSIHMTFLGQKVLHFNTEDNTWKVSKELVPAIPREPGRRYPAACMDSGDLFVCGGRTRDKLLDTGFLYVGAVKEWYSIAKMDKPTTGAVCTVTPVPYEFVKASDTPKPTEKASQTDTAQGKGEEREEETPEGAGEHEEEAGAVGGGPQQ</sequence>
<evidence type="ECO:0000313" key="5">
    <source>
        <dbReference type="Proteomes" id="UP000001554"/>
    </source>
</evidence>
<dbReference type="SMART" id="SM00875">
    <property type="entry name" value="BACK"/>
    <property type="match status" value="1"/>
</dbReference>
<dbReference type="FunFam" id="1.25.40.420:FF:000001">
    <property type="entry name" value="Kelch-like family member 12"/>
    <property type="match status" value="1"/>
</dbReference>
<dbReference type="PANTHER" id="PTHR45632">
    <property type="entry name" value="LD33804P"/>
    <property type="match status" value="1"/>
</dbReference>
<dbReference type="Pfam" id="PF07707">
    <property type="entry name" value="BACK"/>
    <property type="match status" value="1"/>
</dbReference>
<gene>
    <name evidence="6" type="primary">LOC118417225</name>
</gene>
<dbReference type="OMA" id="DAVICND"/>
<accession>A0A9J7L9Q0</accession>
<evidence type="ECO:0000313" key="6">
    <source>
        <dbReference type="RefSeq" id="XP_035678581.1"/>
    </source>
</evidence>
<protein>
    <submittedName>
        <fullName evidence="6">Kelch-like protein 3</fullName>
    </submittedName>
</protein>
<dbReference type="Pfam" id="PF13964">
    <property type="entry name" value="Beta-prop_Calicin"/>
    <property type="match status" value="1"/>
</dbReference>
<dbReference type="Gene3D" id="1.25.40.420">
    <property type="match status" value="1"/>
</dbReference>
<feature type="region of interest" description="Disordered" evidence="3">
    <location>
        <begin position="592"/>
        <end position="640"/>
    </location>
</feature>
<evidence type="ECO:0000259" key="4">
    <source>
        <dbReference type="PROSITE" id="PS50097"/>
    </source>
</evidence>
<dbReference type="SUPFAM" id="SSF117281">
    <property type="entry name" value="Kelch motif"/>
    <property type="match status" value="1"/>
</dbReference>
<dbReference type="OrthoDB" id="9978265at2759"/>
<dbReference type="CDD" id="cd18186">
    <property type="entry name" value="BTB_POZ_ZBTB_KLHL-like"/>
    <property type="match status" value="1"/>
</dbReference>
<name>A0A9J7L9Q0_BRAFL</name>
<dbReference type="AlphaFoldDB" id="A0A9J7L9Q0"/>
<keyword evidence="5" id="KW-1185">Reference proteome</keyword>
<dbReference type="RefSeq" id="XP_035678581.1">
    <property type="nucleotide sequence ID" value="XM_035822688.1"/>
</dbReference>
<dbReference type="SMART" id="SM00225">
    <property type="entry name" value="BTB"/>
    <property type="match status" value="1"/>
</dbReference>
<keyword evidence="2" id="KW-0677">Repeat</keyword>
<dbReference type="SMART" id="SM00612">
    <property type="entry name" value="Kelch"/>
    <property type="match status" value="5"/>
</dbReference>
<evidence type="ECO:0000256" key="1">
    <source>
        <dbReference type="ARBA" id="ARBA00022441"/>
    </source>
</evidence>
<feature type="compositionally biased region" description="Acidic residues" evidence="3">
    <location>
        <begin position="616"/>
        <end position="631"/>
    </location>
</feature>
<keyword evidence="1" id="KW-0880">Kelch repeat</keyword>
<dbReference type="InterPro" id="IPR006652">
    <property type="entry name" value="Kelch_1"/>
</dbReference>
<dbReference type="InterPro" id="IPR000210">
    <property type="entry name" value="BTB/POZ_dom"/>
</dbReference>
<reference evidence="5" key="1">
    <citation type="journal article" date="2020" name="Nat. Ecol. Evol.">
        <title>Deeply conserved synteny resolves early events in vertebrate evolution.</title>
        <authorList>
            <person name="Simakov O."/>
            <person name="Marletaz F."/>
            <person name="Yue J.X."/>
            <person name="O'Connell B."/>
            <person name="Jenkins J."/>
            <person name="Brandt A."/>
            <person name="Calef R."/>
            <person name="Tung C.H."/>
            <person name="Huang T.K."/>
            <person name="Schmutz J."/>
            <person name="Satoh N."/>
            <person name="Yu J.K."/>
            <person name="Putnam N.H."/>
            <person name="Green R.E."/>
            <person name="Rokhsar D.S."/>
        </authorList>
    </citation>
    <scope>NUCLEOTIDE SEQUENCE [LARGE SCALE GENOMIC DNA]</scope>
    <source>
        <strain evidence="5">S238N-H82</strain>
    </source>
</reference>
<dbReference type="InterPro" id="IPR011333">
    <property type="entry name" value="SKP1/BTB/POZ_sf"/>
</dbReference>
<dbReference type="Gene3D" id="2.120.10.80">
    <property type="entry name" value="Kelch-type beta propeller"/>
    <property type="match status" value="1"/>
</dbReference>
<dbReference type="Pfam" id="PF00651">
    <property type="entry name" value="BTB"/>
    <property type="match status" value="1"/>
</dbReference>
<dbReference type="PROSITE" id="PS50097">
    <property type="entry name" value="BTB"/>
    <property type="match status" value="1"/>
</dbReference>
<dbReference type="GeneID" id="118417225"/>
<proteinExistence type="predicted"/>
<dbReference type="Gene3D" id="3.30.710.10">
    <property type="entry name" value="Potassium Channel Kv1.1, Chain A"/>
    <property type="match status" value="1"/>
</dbReference>
<feature type="domain" description="BTB" evidence="4">
    <location>
        <begin position="52"/>
        <end position="119"/>
    </location>
</feature>
<organism evidence="5 6">
    <name type="scientific">Branchiostoma floridae</name>
    <name type="common">Florida lancelet</name>
    <name type="synonym">Amphioxus</name>
    <dbReference type="NCBI Taxonomy" id="7739"/>
    <lineage>
        <taxon>Eukaryota</taxon>
        <taxon>Metazoa</taxon>
        <taxon>Chordata</taxon>
        <taxon>Cephalochordata</taxon>
        <taxon>Leptocardii</taxon>
        <taxon>Amphioxiformes</taxon>
        <taxon>Branchiostomatidae</taxon>
        <taxon>Branchiostoma</taxon>
    </lineage>
</organism>
<reference evidence="6" key="2">
    <citation type="submission" date="2025-08" db="UniProtKB">
        <authorList>
            <consortium name="RefSeq"/>
        </authorList>
    </citation>
    <scope>IDENTIFICATION</scope>
    <source>
        <strain evidence="6">S238N-H82</strain>
        <tissue evidence="6">Testes</tissue>
    </source>
</reference>